<feature type="binding site" evidence="6">
    <location>
        <position position="486"/>
    </location>
    <ligand>
        <name>Zn(2+)</name>
        <dbReference type="ChEBI" id="CHEBI:29105"/>
    </ligand>
</feature>
<keyword evidence="4 6" id="KW-0862">Zinc</keyword>
<evidence type="ECO:0000313" key="8">
    <source>
        <dbReference type="Proteomes" id="UP001597472"/>
    </source>
</evidence>
<reference evidence="8" key="1">
    <citation type="journal article" date="2019" name="Int. J. Syst. Evol. Microbiol.">
        <title>The Global Catalogue of Microorganisms (GCM) 10K type strain sequencing project: providing services to taxonomists for standard genome sequencing and annotation.</title>
        <authorList>
            <consortium name="The Broad Institute Genomics Platform"/>
            <consortium name="The Broad Institute Genome Sequencing Center for Infectious Disease"/>
            <person name="Wu L."/>
            <person name="Ma J."/>
        </authorList>
    </citation>
    <scope>NUCLEOTIDE SEQUENCE [LARGE SCALE GENOMIC DNA]</scope>
    <source>
        <strain evidence="8">KCTC 42587</strain>
    </source>
</reference>
<evidence type="ECO:0000256" key="1">
    <source>
        <dbReference type="ARBA" id="ARBA00022448"/>
    </source>
</evidence>
<evidence type="ECO:0000313" key="7">
    <source>
        <dbReference type="EMBL" id="MFD2551389.1"/>
    </source>
</evidence>
<feature type="binding site" evidence="6">
    <location>
        <position position="290"/>
    </location>
    <ligand>
        <name>Zn(2+)</name>
        <dbReference type="ChEBI" id="CHEBI:29105"/>
    </ligand>
</feature>
<comment type="subcellular location">
    <subcellularLocation>
        <location evidence="6">Cell membrane</location>
        <topology evidence="6">Peripheral membrane protein</topology>
    </subcellularLocation>
</comment>
<evidence type="ECO:0000256" key="5">
    <source>
        <dbReference type="ARBA" id="ARBA00023136"/>
    </source>
</evidence>
<comment type="similarity">
    <text evidence="6">Belongs to the inorganic carbon transporter (TC 9.A.2) DabA family.</text>
</comment>
<protein>
    <recommendedName>
        <fullName evidence="6">Probable inorganic carbon transporter subunit DabA</fullName>
    </recommendedName>
</protein>
<dbReference type="RefSeq" id="WP_376892528.1">
    <property type="nucleotide sequence ID" value="NZ_JBHULS010000002.1"/>
</dbReference>
<keyword evidence="2 6" id="KW-1003">Cell membrane</keyword>
<sequence length="789" mass="88409">MKDLLKSIDSASQTFGLTWPLYSFVTSNPLSGYEHLPFEEATQKAARLLQASTYPKASVYEEALRKGDIDKAVLKDCLLAHQLQESPETYLNEMKAGEAAEVHPSYQALDVIMAKWLAAFMDEGLAEWEMPNKERGFYAAWKILAAFDASLGKKLTNSLPDTSLEALEWVLQKNNITNYQTFFEQHMAPLSGWVGYIKHREQNNTVWQQSFPMSVTDYLAVRLNIAQHLYGKLEDVAISNTTVTGYQLKNIWLQAWEKSFQNTLVATLETQQEKQADHTNSEIAAQMVFCIDTRSEAIRRHVEAQGPYETYGYAGFFGIAMDYQHYDKDITTKSCPPIVASPYVVTEKPLESKVEAAGDFLQEKNEEKATEYVLRRLKNMLPSSFGFVEGAGFFYGISLTMQTIMPQFLYKWKTKNTLTHEPVCSPEISYQTGNQLAGKDIALEEKVAIVKSAFNLTGWQKFAPLVLFIGHGSHTTNNPFASSLDCGACAASPGRHNARVLAKLANLPEVRQVLRTEHEIDIPDNTVFLGGEHNTTTDAITLFDAQVPKSHEAALEALKTQLKKAQKTATQERLLTNAESVALAHKKATDWDETRPEWGLARNAGFIIAPRSLTQHTNLNGRCFLHSYNYKKDPTGAALEGILCGPMVVTQWINNHYYFTTVDTDKFGGGSKITHNITGKFAVVQGNGGDIKMGLPLQSLKAADNEMYHQPLRLTVVIQAPLSRVEQILKKHQNLQNLLDNAWIYLKVLDTDNNNKTTAYTKNFKWIPEPSQPIGNEVSVKETRGVLVN</sequence>
<evidence type="ECO:0000256" key="6">
    <source>
        <dbReference type="HAMAP-Rule" id="MF_01871"/>
    </source>
</evidence>
<dbReference type="PANTHER" id="PTHR38344:SF1">
    <property type="entry name" value="INORGANIC CARBON TRANSPORTER SUBUNIT DABA-RELATED"/>
    <property type="match status" value="1"/>
</dbReference>
<accession>A0ABW5KRY3</accession>
<feature type="binding site" evidence="6">
    <location>
        <position position="292"/>
    </location>
    <ligand>
        <name>Zn(2+)</name>
        <dbReference type="ChEBI" id="CHEBI:29105"/>
    </ligand>
</feature>
<evidence type="ECO:0000256" key="3">
    <source>
        <dbReference type="ARBA" id="ARBA00022723"/>
    </source>
</evidence>
<keyword evidence="3 6" id="KW-0479">Metal-binding</keyword>
<keyword evidence="1 6" id="KW-0813">Transport</keyword>
<dbReference type="Pfam" id="PF10070">
    <property type="entry name" value="DabA"/>
    <property type="match status" value="1"/>
</dbReference>
<dbReference type="HAMAP" id="MF_01871">
    <property type="entry name" value="DabA"/>
    <property type="match status" value="1"/>
</dbReference>
<comment type="subunit">
    <text evidence="6">Forms a complex with DabB.</text>
</comment>
<organism evidence="7 8">
    <name type="scientific">Bizionia sediminis</name>
    <dbReference type="NCBI Taxonomy" id="1737064"/>
    <lineage>
        <taxon>Bacteria</taxon>
        <taxon>Pseudomonadati</taxon>
        <taxon>Bacteroidota</taxon>
        <taxon>Flavobacteriia</taxon>
        <taxon>Flavobacteriales</taxon>
        <taxon>Flavobacteriaceae</taxon>
        <taxon>Bizionia</taxon>
    </lineage>
</organism>
<gene>
    <name evidence="6" type="primary">dabA</name>
    <name evidence="7" type="ORF">ACFSQP_06120</name>
</gene>
<comment type="cofactor">
    <cofactor evidence="6">
        <name>Zn(2+)</name>
        <dbReference type="ChEBI" id="CHEBI:29105"/>
    </cofactor>
</comment>
<evidence type="ECO:0000256" key="4">
    <source>
        <dbReference type="ARBA" id="ARBA00022833"/>
    </source>
</evidence>
<proteinExistence type="inferred from homology"/>
<dbReference type="EMBL" id="JBHULS010000002">
    <property type="protein sequence ID" value="MFD2551389.1"/>
    <property type="molecule type" value="Genomic_DNA"/>
</dbReference>
<feature type="binding site" evidence="6">
    <location>
        <position position="471"/>
    </location>
    <ligand>
        <name>Zn(2+)</name>
        <dbReference type="ChEBI" id="CHEBI:29105"/>
    </ligand>
</feature>
<dbReference type="InterPro" id="IPR018752">
    <property type="entry name" value="DabA"/>
</dbReference>
<dbReference type="Proteomes" id="UP001597472">
    <property type="component" value="Unassembled WGS sequence"/>
</dbReference>
<evidence type="ECO:0000256" key="2">
    <source>
        <dbReference type="ARBA" id="ARBA00022475"/>
    </source>
</evidence>
<name>A0ABW5KRY3_9FLAO</name>
<dbReference type="PANTHER" id="PTHR38344">
    <property type="entry name" value="UPF0753 PROTEIN AQ_863"/>
    <property type="match status" value="1"/>
</dbReference>
<comment type="caution">
    <text evidence="7">The sequence shown here is derived from an EMBL/GenBank/DDBJ whole genome shotgun (WGS) entry which is preliminary data.</text>
</comment>
<keyword evidence="8" id="KW-1185">Reference proteome</keyword>
<keyword evidence="5 6" id="KW-0472">Membrane</keyword>
<comment type="function">
    <text evidence="6">Part of an energy-coupled inorganic carbon pump.</text>
</comment>